<reference evidence="4" key="1">
    <citation type="submission" date="2025-08" db="UniProtKB">
        <authorList>
            <consortium name="RefSeq"/>
        </authorList>
    </citation>
    <scope>IDENTIFICATION</scope>
    <source>
        <strain evidence="4">Airmid</strain>
    </source>
</reference>
<feature type="domain" description="Nose resistant-to-fluoxetine protein N-terminal" evidence="2">
    <location>
        <begin position="86"/>
        <end position="236"/>
    </location>
</feature>
<dbReference type="InterPro" id="IPR002656">
    <property type="entry name" value="Acyl_transf_3_dom"/>
</dbReference>
<feature type="transmembrane region" description="Helical" evidence="1">
    <location>
        <begin position="409"/>
        <end position="431"/>
    </location>
</feature>
<evidence type="ECO:0000313" key="3">
    <source>
        <dbReference type="Proteomes" id="UP000515146"/>
    </source>
</evidence>
<dbReference type="PANTHER" id="PTHR11161:SF0">
    <property type="entry name" value="O-ACYLTRANSFERASE LIKE PROTEIN"/>
    <property type="match status" value="1"/>
</dbReference>
<feature type="transmembrane region" description="Helical" evidence="1">
    <location>
        <begin position="504"/>
        <end position="530"/>
    </location>
</feature>
<evidence type="ECO:0000313" key="4">
    <source>
        <dbReference type="RefSeq" id="XP_027193733.1"/>
    </source>
</evidence>
<dbReference type="Proteomes" id="UP000515146">
    <property type="component" value="Unplaced"/>
</dbReference>
<evidence type="ECO:0000256" key="1">
    <source>
        <dbReference type="SAM" id="Phobius"/>
    </source>
</evidence>
<dbReference type="InParanoid" id="A0A6P6XLT9"/>
<feature type="transmembrane region" description="Helical" evidence="1">
    <location>
        <begin position="478"/>
        <end position="497"/>
    </location>
</feature>
<feature type="transmembrane region" description="Helical" evidence="1">
    <location>
        <begin position="550"/>
        <end position="573"/>
    </location>
</feature>
<dbReference type="Pfam" id="PF01757">
    <property type="entry name" value="Acyl_transf_3"/>
    <property type="match status" value="1"/>
</dbReference>
<organism evidence="3 4">
    <name type="scientific">Dermatophagoides pteronyssinus</name>
    <name type="common">European house dust mite</name>
    <dbReference type="NCBI Taxonomy" id="6956"/>
    <lineage>
        <taxon>Eukaryota</taxon>
        <taxon>Metazoa</taxon>
        <taxon>Ecdysozoa</taxon>
        <taxon>Arthropoda</taxon>
        <taxon>Chelicerata</taxon>
        <taxon>Arachnida</taxon>
        <taxon>Acari</taxon>
        <taxon>Acariformes</taxon>
        <taxon>Sarcoptiformes</taxon>
        <taxon>Astigmata</taxon>
        <taxon>Psoroptidia</taxon>
        <taxon>Analgoidea</taxon>
        <taxon>Pyroglyphidae</taxon>
        <taxon>Dermatophagoidinae</taxon>
        <taxon>Dermatophagoides</taxon>
    </lineage>
</organism>
<feature type="transmembrane region" description="Helical" evidence="1">
    <location>
        <begin position="374"/>
        <end position="397"/>
    </location>
</feature>
<dbReference type="SMART" id="SM00703">
    <property type="entry name" value="NRF"/>
    <property type="match status" value="1"/>
</dbReference>
<feature type="transmembrane region" description="Helical" evidence="1">
    <location>
        <begin position="255"/>
        <end position="278"/>
    </location>
</feature>
<dbReference type="KEGG" id="dpte:113788478"/>
<gene>
    <name evidence="4" type="primary">LOC113788478</name>
</gene>
<dbReference type="OMA" id="AQPFYNG"/>
<keyword evidence="1" id="KW-0472">Membrane</keyword>
<feature type="transmembrane region" description="Helical" evidence="1">
    <location>
        <begin position="284"/>
        <end position="302"/>
    </location>
</feature>
<accession>A0A6P6XLT9</accession>
<dbReference type="Pfam" id="PF20146">
    <property type="entry name" value="NRF"/>
    <property type="match status" value="1"/>
</dbReference>
<dbReference type="RefSeq" id="XP_027193733.1">
    <property type="nucleotide sequence ID" value="XM_027337932.1"/>
</dbReference>
<feature type="transmembrane region" description="Helical" evidence="1">
    <location>
        <begin position="323"/>
        <end position="346"/>
    </location>
</feature>
<keyword evidence="3" id="KW-1185">Reference proteome</keyword>
<name>A0A6P6XLT9_DERPT</name>
<dbReference type="AlphaFoldDB" id="A0A6P6XLT9"/>
<dbReference type="GO" id="GO:0016747">
    <property type="term" value="F:acyltransferase activity, transferring groups other than amino-acyl groups"/>
    <property type="evidence" value="ECO:0007669"/>
    <property type="project" value="InterPro"/>
</dbReference>
<dbReference type="PANTHER" id="PTHR11161">
    <property type="entry name" value="O-ACYLTRANSFERASE"/>
    <property type="match status" value="1"/>
</dbReference>
<sequence>MIQIRLIVGCLILFVINIFIVTKVHCDIGRRIDIDDDLSRFIANNLDDYWQNMTRILQTNLWQNNQQILERFKRIIVRDNLQNQIRSECLNIIEYMIRNPIEKEWTAKIIDSGIFNRPIGLLSGTTTELGDFDQCLSIRNKFQQKKFVGRYCLATINLPRTNKFQHPIGIQNNHSQLEHEWLIDYIEQWYQNDNYYSIATAICFPSICNEREIRQLLISYYDVLRTVHFNVTYCQSNDGYDDQQPSSTDNFGLRVAWTILLTPWFLIIPATIFEMIFGDKNYSYFYKILLCFSLIKNNRYLFQIKSTKISMVGQTQQRQEFRFIHGIRAFGALFIMMAHAGGLVLVPTLMPVSVIARFPNDAIQLSRTLMAQPFYNGALVVMTFFLISGFLSTYLTASTKNLKIGFLPYVLLRWLRLTPSLIGLICLNIGLESLGNGPLFHHDLLWPTLRPCYENWWKHLLYFSNYIPVEDMCNISTWYLAADLQIHIIAFFVLILYTKNQRLAMIFCWIFVGIGMLSIIIPISIGLVKLPLIQIIMYTKYRFPNDALNFIYFACFMQFVPYFIGCSIGFVILENRLLKFTKVCLCQKLSRKLIFLLLHTQIHPT</sequence>
<keyword evidence="1" id="KW-1133">Transmembrane helix</keyword>
<keyword evidence="1" id="KW-0812">Transmembrane</keyword>
<dbReference type="OrthoDB" id="118951at2759"/>
<proteinExistence type="predicted"/>
<feature type="transmembrane region" description="Helical" evidence="1">
    <location>
        <begin position="6"/>
        <end position="24"/>
    </location>
</feature>
<dbReference type="InterPro" id="IPR052728">
    <property type="entry name" value="O2_lipid_transport_reg"/>
</dbReference>
<evidence type="ECO:0000259" key="2">
    <source>
        <dbReference type="SMART" id="SM00703"/>
    </source>
</evidence>
<protein>
    <submittedName>
        <fullName evidence="4">Nose resistant to fluoxetine protein 6-like</fullName>
    </submittedName>
</protein>
<dbReference type="InterPro" id="IPR006621">
    <property type="entry name" value="Nose-resist-to-fluoxetine_N"/>
</dbReference>